<dbReference type="OrthoDB" id="10621243at2759"/>
<accession>A0A8J8NWI8</accession>
<gene>
    <name evidence="3" type="ORF">FGO68_gene8416</name>
</gene>
<organism evidence="3 4">
    <name type="scientific">Halteria grandinella</name>
    <dbReference type="NCBI Taxonomy" id="5974"/>
    <lineage>
        <taxon>Eukaryota</taxon>
        <taxon>Sar</taxon>
        <taxon>Alveolata</taxon>
        <taxon>Ciliophora</taxon>
        <taxon>Intramacronucleata</taxon>
        <taxon>Spirotrichea</taxon>
        <taxon>Stichotrichia</taxon>
        <taxon>Sporadotrichida</taxon>
        <taxon>Halteriidae</taxon>
        <taxon>Halteria</taxon>
    </lineage>
</organism>
<feature type="compositionally biased region" description="Low complexity" evidence="2">
    <location>
        <begin position="427"/>
        <end position="439"/>
    </location>
</feature>
<comment type="caution">
    <text evidence="3">The sequence shown here is derived from an EMBL/GenBank/DDBJ whole genome shotgun (WGS) entry which is preliminary data.</text>
</comment>
<evidence type="ECO:0000313" key="3">
    <source>
        <dbReference type="EMBL" id="TNV82453.1"/>
    </source>
</evidence>
<name>A0A8J8NWI8_HALGN</name>
<dbReference type="AlphaFoldDB" id="A0A8J8NWI8"/>
<feature type="coiled-coil region" evidence="1">
    <location>
        <begin position="215"/>
        <end position="242"/>
    </location>
</feature>
<sequence>MGPPSGVQGTGGFGETAEFKESFKNPWTTIPRPMNRFTEISAAQYERQEKEKQDLQKVLQEQIEQRKARLEEEKRKEQEIERKYEEKLKKDQEELKQSLLAEQREKDEKIKKQRMQNQMLMDMHKQNAITPVKEKPPQAAARHQHHFRLNKEEIDEKKVEPDEAQQRRPEMPIHQSEQLQEFTESFKGELQSMRKIIKDQDVALKQQVQKLVEKTQQSDQDKNRLVDELRKLREEMAKQQDERYEIDWQNLSRTAHWTNQAANYNSLNNARRHVISSEVRLKTTINPQGYLGSAYTPDFDSALPAPVILLKAHKQQEPLYQSSKMLNVRDFKSSTAEEDPERVRERNMDRLKLLQQYEEGERRSGMQTVLKYGEREEEEVNNRLSKIDKKLYYMLNPSTERIQTRVVPYQLESPYDFHTHEKSSPASGELIGSSSILIR</sequence>
<reference evidence="3" key="1">
    <citation type="submission" date="2019-06" db="EMBL/GenBank/DDBJ databases">
        <authorList>
            <person name="Zheng W."/>
        </authorList>
    </citation>
    <scope>NUCLEOTIDE SEQUENCE</scope>
    <source>
        <strain evidence="3">QDHG01</strain>
    </source>
</reference>
<proteinExistence type="predicted"/>
<protein>
    <submittedName>
        <fullName evidence="3">Uncharacterized protein</fullName>
    </submittedName>
</protein>
<feature type="region of interest" description="Disordered" evidence="2">
    <location>
        <begin position="418"/>
        <end position="439"/>
    </location>
</feature>
<feature type="coiled-coil region" evidence="1">
    <location>
        <begin position="42"/>
        <end position="105"/>
    </location>
</feature>
<keyword evidence="4" id="KW-1185">Reference proteome</keyword>
<evidence type="ECO:0000313" key="4">
    <source>
        <dbReference type="Proteomes" id="UP000785679"/>
    </source>
</evidence>
<evidence type="ECO:0000256" key="2">
    <source>
        <dbReference type="SAM" id="MobiDB-lite"/>
    </source>
</evidence>
<feature type="region of interest" description="Disordered" evidence="2">
    <location>
        <begin position="1"/>
        <end position="34"/>
    </location>
</feature>
<dbReference type="Proteomes" id="UP000785679">
    <property type="component" value="Unassembled WGS sequence"/>
</dbReference>
<dbReference type="EMBL" id="RRYP01004930">
    <property type="protein sequence ID" value="TNV82453.1"/>
    <property type="molecule type" value="Genomic_DNA"/>
</dbReference>
<keyword evidence="1" id="KW-0175">Coiled coil</keyword>
<evidence type="ECO:0000256" key="1">
    <source>
        <dbReference type="SAM" id="Coils"/>
    </source>
</evidence>